<dbReference type="EMBL" id="PYLP01000005">
    <property type="protein sequence ID" value="PST40778.1"/>
    <property type="molecule type" value="Genomic_DNA"/>
</dbReference>
<organism evidence="1 2">
    <name type="scientific">Faecalibacillus faecis</name>
    <dbReference type="NCBI Taxonomy" id="1982628"/>
    <lineage>
        <taxon>Bacteria</taxon>
        <taxon>Bacillati</taxon>
        <taxon>Bacillota</taxon>
        <taxon>Erysipelotrichia</taxon>
        <taxon>Erysipelotrichales</taxon>
        <taxon>Coprobacillaceae</taxon>
        <taxon>Faecalibacillus</taxon>
    </lineage>
</organism>
<dbReference type="GeneID" id="77470608"/>
<name>A0A2T3FZR4_9FIRM</name>
<evidence type="ECO:0000313" key="1">
    <source>
        <dbReference type="EMBL" id="PST40778.1"/>
    </source>
</evidence>
<dbReference type="RefSeq" id="WP_106987765.1">
    <property type="nucleotide sequence ID" value="NZ_DBGDQT010000096.1"/>
</dbReference>
<gene>
    <name evidence="1" type="ORF">C7U55_05810</name>
</gene>
<dbReference type="Proteomes" id="UP000241201">
    <property type="component" value="Unassembled WGS sequence"/>
</dbReference>
<proteinExistence type="predicted"/>
<evidence type="ECO:0000313" key="2">
    <source>
        <dbReference type="Proteomes" id="UP000241201"/>
    </source>
</evidence>
<accession>A0A2T3FZR4</accession>
<comment type="caution">
    <text evidence="1">The sequence shown here is derived from an EMBL/GenBank/DDBJ whole genome shotgun (WGS) entry which is preliminary data.</text>
</comment>
<sequence length="250" mass="30755">MMKLLKKYGLELKYKKCDLFRFLEGQKEVFVEDGFPFKMTNEEEMFKYEVVLNSIFNKNKIEEEYKRFAYETQDAIQYLNYEEKQKMFNSILSDVLKELKLMKHEDQIIMIPHLEPFINEKYLKNYMLMTLKQHKLYVKEYPRDIEQPYQLYGLIVLRSAFSSLKGIAEDENYEYYYYDELKKIYLFDKETYHMVDCFPIVDKYFQGNINLEDVREVMTYYHQPQQFIEQLHELNYISDKIHKKIIKKLK</sequence>
<keyword evidence="2" id="KW-1185">Reference proteome</keyword>
<evidence type="ECO:0008006" key="3">
    <source>
        <dbReference type="Google" id="ProtNLM"/>
    </source>
</evidence>
<dbReference type="AlphaFoldDB" id="A0A2T3FZR4"/>
<reference evidence="2" key="1">
    <citation type="submission" date="2018-03" db="EMBL/GenBank/DDBJ databases">
        <title>Lachnoclostridium SNUG30370 gen.nov., sp.nov., isolated from human faeces.</title>
        <authorList>
            <person name="Seo B."/>
            <person name="Jeon K."/>
            <person name="Ko G."/>
        </authorList>
    </citation>
    <scope>NUCLEOTIDE SEQUENCE [LARGE SCALE GENOMIC DNA]</scope>
    <source>
        <strain evidence="2">SNUG30370</strain>
    </source>
</reference>
<protein>
    <recommendedName>
        <fullName evidence="3">DUF4176 domain-containing protein</fullName>
    </recommendedName>
</protein>